<feature type="signal peptide" evidence="1">
    <location>
        <begin position="1"/>
        <end position="20"/>
    </location>
</feature>
<sequence length="195" mass="21397">MVQASTLLVAAAFVVAPVLAAPAPALPHHGKHIAADSIPESSAVNRRSINNLDLIDIEARDPSFWGGITKVFNKVAPIVRKVAPIVRKVAPLILRRDEEGNVYVRELDADEVAYLQAREPISMGWFRKAASGARKGLSVANRVVNTAQSLGLRELDDEIFLEAREYDPSNFGLEERDFLDADDVLVEARFLDALD</sequence>
<keyword evidence="1" id="KW-0732">Signal</keyword>
<protein>
    <submittedName>
        <fullName evidence="2">Uncharacterized protein</fullName>
    </submittedName>
</protein>
<dbReference type="OrthoDB" id="10439823at2759"/>
<name>A0A4Q2DRJ9_9AGAR</name>
<gene>
    <name evidence="2" type="ORF">EST38_g4332</name>
</gene>
<evidence type="ECO:0000256" key="1">
    <source>
        <dbReference type="SAM" id="SignalP"/>
    </source>
</evidence>
<dbReference type="EMBL" id="SDEE01000104">
    <property type="protein sequence ID" value="RXW21535.1"/>
    <property type="molecule type" value="Genomic_DNA"/>
</dbReference>
<dbReference type="Proteomes" id="UP000290288">
    <property type="component" value="Unassembled WGS sequence"/>
</dbReference>
<accession>A0A4Q2DRJ9</accession>
<dbReference type="AlphaFoldDB" id="A0A4Q2DRJ9"/>
<organism evidence="2 3">
    <name type="scientific">Candolleomyces aberdarensis</name>
    <dbReference type="NCBI Taxonomy" id="2316362"/>
    <lineage>
        <taxon>Eukaryota</taxon>
        <taxon>Fungi</taxon>
        <taxon>Dikarya</taxon>
        <taxon>Basidiomycota</taxon>
        <taxon>Agaricomycotina</taxon>
        <taxon>Agaricomycetes</taxon>
        <taxon>Agaricomycetidae</taxon>
        <taxon>Agaricales</taxon>
        <taxon>Agaricineae</taxon>
        <taxon>Psathyrellaceae</taxon>
        <taxon>Candolleomyces</taxon>
    </lineage>
</organism>
<evidence type="ECO:0000313" key="3">
    <source>
        <dbReference type="Proteomes" id="UP000290288"/>
    </source>
</evidence>
<reference evidence="2 3" key="1">
    <citation type="submission" date="2019-01" db="EMBL/GenBank/DDBJ databases">
        <title>Draft genome sequence of Psathyrella aberdarensis IHI B618.</title>
        <authorList>
            <person name="Buettner E."/>
            <person name="Kellner H."/>
        </authorList>
    </citation>
    <scope>NUCLEOTIDE SEQUENCE [LARGE SCALE GENOMIC DNA]</scope>
    <source>
        <strain evidence="2 3">IHI B618</strain>
    </source>
</reference>
<feature type="chain" id="PRO_5020692228" evidence="1">
    <location>
        <begin position="21"/>
        <end position="195"/>
    </location>
</feature>
<proteinExistence type="predicted"/>
<keyword evidence="3" id="KW-1185">Reference proteome</keyword>
<comment type="caution">
    <text evidence="2">The sequence shown here is derived from an EMBL/GenBank/DDBJ whole genome shotgun (WGS) entry which is preliminary data.</text>
</comment>
<evidence type="ECO:0000313" key="2">
    <source>
        <dbReference type="EMBL" id="RXW21535.1"/>
    </source>
</evidence>